<dbReference type="Proteomes" id="UP000595841">
    <property type="component" value="Plasmid unnamed1"/>
</dbReference>
<accession>A0A974PIK7</accession>
<evidence type="ECO:0000313" key="1">
    <source>
        <dbReference type="EMBL" id="QQZ64607.1"/>
    </source>
</evidence>
<dbReference type="AlphaFoldDB" id="A0A974PIK7"/>
<name>A0A974PIK7_9BACL</name>
<geneLocation type="plasmid" evidence="1 2">
    <name>unnamed1</name>
</geneLocation>
<sequence length="265" mass="30887">MNPYFKQKAAEKESRFFKKHGCNRRVIYTLKTAQANIIEKTTDKYIYLRSEKRETIFRIPRATLRRALTLFFYRRTVTLKQLFKMHGYSSALAALVQAVMIEFCKVAITKTGAVRLTLRGIRYYFSGLSRSKADVKIVKENNGRFVLLNYASIRGDKAGRWKQNLRELGYDYRCVLLDPGEKTLYDARCKCKQVDPVDLYEYARFVTLHSDIIQQYLTVDRIGDPHTTMMNTHLLEQLVGRRPIPIYHIQSPLEALQELVEADGL</sequence>
<dbReference type="RefSeq" id="WP_039835484.1">
    <property type="nucleotide sequence ID" value="NZ_CP068596.1"/>
</dbReference>
<keyword evidence="2" id="KW-1185">Reference proteome</keyword>
<keyword evidence="1" id="KW-0614">Plasmid</keyword>
<organism evidence="1 2">
    <name type="scientific">Paenibacillus sonchi</name>
    <dbReference type="NCBI Taxonomy" id="373687"/>
    <lineage>
        <taxon>Bacteria</taxon>
        <taxon>Bacillati</taxon>
        <taxon>Bacillota</taxon>
        <taxon>Bacilli</taxon>
        <taxon>Bacillales</taxon>
        <taxon>Paenibacillaceae</taxon>
        <taxon>Paenibacillus</taxon>
        <taxon>Paenibacillus sonchi group</taxon>
    </lineage>
</organism>
<dbReference type="KEGG" id="pson:JI735_33700"/>
<dbReference type="EMBL" id="CP068596">
    <property type="protein sequence ID" value="QQZ64607.1"/>
    <property type="molecule type" value="Genomic_DNA"/>
</dbReference>
<reference evidence="1 2" key="1">
    <citation type="submission" date="2021-01" db="EMBL/GenBank/DDBJ databases">
        <title>Whole genome sequence of Paenibacillus sonchi LMG 24727 for comparative genomics.</title>
        <authorList>
            <person name="Lee G."/>
            <person name="Kim M.-J."/>
            <person name="Lim K."/>
            <person name="Shin J.-H."/>
        </authorList>
    </citation>
    <scope>NUCLEOTIDE SEQUENCE [LARGE SCALE GENOMIC DNA]</scope>
    <source>
        <strain evidence="1 2">LMG 24727</strain>
        <plasmid evidence="1 2">unnamed1</plasmid>
    </source>
</reference>
<gene>
    <name evidence="1" type="ORF">JI735_33700</name>
</gene>
<evidence type="ECO:0000313" key="2">
    <source>
        <dbReference type="Proteomes" id="UP000595841"/>
    </source>
</evidence>
<protein>
    <submittedName>
        <fullName evidence="1">Uncharacterized protein</fullName>
    </submittedName>
</protein>
<proteinExistence type="predicted"/>